<evidence type="ECO:0000256" key="1">
    <source>
        <dbReference type="ARBA" id="ARBA00022448"/>
    </source>
</evidence>
<dbReference type="PROSITE" id="PS51007">
    <property type="entry name" value="CYTC"/>
    <property type="match status" value="2"/>
</dbReference>
<dbReference type="Pfam" id="PF00034">
    <property type="entry name" value="Cytochrom_C"/>
    <property type="match status" value="2"/>
</dbReference>
<evidence type="ECO:0000256" key="5">
    <source>
        <dbReference type="ARBA" id="ARBA00023004"/>
    </source>
</evidence>
<dbReference type="GO" id="GO:0020037">
    <property type="term" value="F:heme binding"/>
    <property type="evidence" value="ECO:0007669"/>
    <property type="project" value="InterPro"/>
</dbReference>
<reference evidence="8 9" key="1">
    <citation type="journal article" date="2016" name="Nat. Commun.">
        <title>Thousands of microbial genomes shed light on interconnected biogeochemical processes in an aquifer system.</title>
        <authorList>
            <person name="Anantharaman K."/>
            <person name="Brown C.T."/>
            <person name="Hug L.A."/>
            <person name="Sharon I."/>
            <person name="Castelle C.J."/>
            <person name="Probst A.J."/>
            <person name="Thomas B.C."/>
            <person name="Singh A."/>
            <person name="Wilkins M.J."/>
            <person name="Karaoz U."/>
            <person name="Brodie E.L."/>
            <person name="Williams K.H."/>
            <person name="Hubbard S.S."/>
            <person name="Banfield J.F."/>
        </authorList>
    </citation>
    <scope>NUCLEOTIDE SEQUENCE [LARGE SCALE GENOMIC DNA]</scope>
</reference>
<name>A0A1F6TJF2_9PROT</name>
<accession>A0A1F6TJF2</accession>
<comment type="caution">
    <text evidence="8">The sequence shown here is derived from an EMBL/GenBank/DDBJ whole genome shotgun (WGS) entry which is preliminary data.</text>
</comment>
<dbReference type="Proteomes" id="UP000179344">
    <property type="component" value="Unassembled WGS sequence"/>
</dbReference>
<feature type="domain" description="Cytochrome c" evidence="7">
    <location>
        <begin position="23"/>
        <end position="101"/>
    </location>
</feature>
<evidence type="ECO:0000256" key="4">
    <source>
        <dbReference type="ARBA" id="ARBA00022982"/>
    </source>
</evidence>
<dbReference type="InterPro" id="IPR036909">
    <property type="entry name" value="Cyt_c-like_dom_sf"/>
</dbReference>
<dbReference type="AlphaFoldDB" id="A0A1F6TJF2"/>
<dbReference type="SUPFAM" id="SSF46626">
    <property type="entry name" value="Cytochrome c"/>
    <property type="match status" value="2"/>
</dbReference>
<feature type="domain" description="Cytochrome c" evidence="7">
    <location>
        <begin position="112"/>
        <end position="190"/>
    </location>
</feature>
<keyword evidence="1" id="KW-0813">Transport</keyword>
<protein>
    <recommendedName>
        <fullName evidence="7">Cytochrome c domain-containing protein</fullName>
    </recommendedName>
</protein>
<evidence type="ECO:0000259" key="7">
    <source>
        <dbReference type="PROSITE" id="PS51007"/>
    </source>
</evidence>
<evidence type="ECO:0000256" key="3">
    <source>
        <dbReference type="ARBA" id="ARBA00022723"/>
    </source>
</evidence>
<dbReference type="EMBL" id="MFST01000009">
    <property type="protein sequence ID" value="OGI45264.1"/>
    <property type="molecule type" value="Genomic_DNA"/>
</dbReference>
<dbReference type="InterPro" id="IPR009056">
    <property type="entry name" value="Cyt_c-like_dom"/>
</dbReference>
<dbReference type="Gene3D" id="1.10.760.10">
    <property type="entry name" value="Cytochrome c-like domain"/>
    <property type="match status" value="2"/>
</dbReference>
<sequence>MACHNPHAPRFALVAAAKAAPAGSAAAGKEKAAVCASCHGAGGVSSNPAWPSLAGQRPGYLSAALKAYQSGARRDPMMTGLAQGQSAADIADLAVYYAGLACQTAGATGPAADAAAGKEKAGACATCHGAAGISPNPVWPSLAGQHQTYLVAALKAYKNGVRQDPMMAGIVKNLSETDMRQLAAYYAGAACK</sequence>
<keyword evidence="4" id="KW-0249">Electron transport</keyword>
<evidence type="ECO:0000313" key="9">
    <source>
        <dbReference type="Proteomes" id="UP000179344"/>
    </source>
</evidence>
<proteinExistence type="predicted"/>
<keyword evidence="2 6" id="KW-0349">Heme</keyword>
<dbReference type="GO" id="GO:0009055">
    <property type="term" value="F:electron transfer activity"/>
    <property type="evidence" value="ECO:0007669"/>
    <property type="project" value="InterPro"/>
</dbReference>
<gene>
    <name evidence="8" type="ORF">A2V92_06590</name>
</gene>
<keyword evidence="5 6" id="KW-0408">Iron</keyword>
<dbReference type="PANTHER" id="PTHR33751">
    <property type="entry name" value="CBB3-TYPE CYTOCHROME C OXIDASE SUBUNIT FIXP"/>
    <property type="match status" value="1"/>
</dbReference>
<evidence type="ECO:0000313" key="8">
    <source>
        <dbReference type="EMBL" id="OGI45264.1"/>
    </source>
</evidence>
<dbReference type="GO" id="GO:0046872">
    <property type="term" value="F:metal ion binding"/>
    <property type="evidence" value="ECO:0007669"/>
    <property type="project" value="UniProtKB-KW"/>
</dbReference>
<organism evidence="8 9">
    <name type="scientific">Candidatus Muproteobacteria bacterium RBG_16_65_31</name>
    <dbReference type="NCBI Taxonomy" id="1817759"/>
    <lineage>
        <taxon>Bacteria</taxon>
        <taxon>Pseudomonadati</taxon>
        <taxon>Pseudomonadota</taxon>
        <taxon>Candidatus Muproteobacteria</taxon>
    </lineage>
</organism>
<evidence type="ECO:0000256" key="2">
    <source>
        <dbReference type="ARBA" id="ARBA00022617"/>
    </source>
</evidence>
<dbReference type="PANTHER" id="PTHR33751:SF9">
    <property type="entry name" value="CYTOCHROME C4"/>
    <property type="match status" value="1"/>
</dbReference>
<dbReference type="InterPro" id="IPR050597">
    <property type="entry name" value="Cytochrome_c_Oxidase_Subunit"/>
</dbReference>
<keyword evidence="3 6" id="KW-0479">Metal-binding</keyword>
<evidence type="ECO:0000256" key="6">
    <source>
        <dbReference type="PROSITE-ProRule" id="PRU00433"/>
    </source>
</evidence>